<sequence>MIRKTKVEKIADKLIILIFLIVFILMLYIIFEPYLIVNNLGDNMHTAIDRLGHPDLIYDKNDCLVLSMVSCDDFDKNNIHSIAIWYYGIESNIVVGFDKREIIVYKGVVDNIYK</sequence>
<reference evidence="8 9" key="4">
    <citation type="submission" date="2018-06" db="EMBL/GenBank/DDBJ databases">
        <authorList>
            <consortium name="Pathogen Informatics"/>
            <person name="Doyle S."/>
        </authorList>
    </citation>
    <scope>NUCLEOTIDE SEQUENCE [LARGE SCALE GENOMIC DNA]</scope>
    <source>
        <strain evidence="5 9">NCTC10359</strain>
        <strain evidence="4 8">NCTC7911</strain>
    </source>
</reference>
<evidence type="ECO:0000313" key="4">
    <source>
        <dbReference type="EMBL" id="STZ00660.1"/>
    </source>
</evidence>
<evidence type="ECO:0000313" key="2">
    <source>
        <dbReference type="EMBL" id="OBX61447.1"/>
    </source>
</evidence>
<organism evidence="2 6">
    <name type="scientific">Moraxella lacunata</name>
    <dbReference type="NCBI Taxonomy" id="477"/>
    <lineage>
        <taxon>Bacteria</taxon>
        <taxon>Pseudomonadati</taxon>
        <taxon>Pseudomonadota</taxon>
        <taxon>Gammaproteobacteria</taxon>
        <taxon>Moraxellales</taxon>
        <taxon>Moraxellaceae</taxon>
        <taxon>Moraxella</taxon>
    </lineage>
</organism>
<dbReference type="Proteomes" id="UP000254437">
    <property type="component" value="Unassembled WGS sequence"/>
</dbReference>
<dbReference type="EMBL" id="MXAN01000056">
    <property type="protein sequence ID" value="OPH35859.1"/>
    <property type="molecule type" value="Genomic_DNA"/>
</dbReference>
<keyword evidence="1" id="KW-0472">Membrane</keyword>
<reference evidence="7" key="2">
    <citation type="submission" date="2017-03" db="EMBL/GenBank/DDBJ databases">
        <title>Draft genome sequence of Moraxella equi CCUG 4950T type strain.</title>
        <authorList>
            <person name="Salva-Serra F."/>
            <person name="Engstrom-Jakobsson H."/>
            <person name="Thorell K."/>
            <person name="Jaen-Luchoro D."/>
            <person name="Gonzales-Siles L."/>
            <person name="Karlsson R."/>
            <person name="Yazdan S."/>
            <person name="Boulund F."/>
            <person name="Johnning A."/>
            <person name="Engstrand L."/>
            <person name="Kristiansson E."/>
            <person name="Moore E."/>
        </authorList>
    </citation>
    <scope>NUCLEOTIDE SEQUENCE [LARGE SCALE GENOMIC DNA]</scope>
    <source>
        <strain evidence="7">CCUG 4441</strain>
    </source>
</reference>
<dbReference type="EMBL" id="LZMS01000069">
    <property type="protein sequence ID" value="OBX61447.1"/>
    <property type="molecule type" value="Genomic_DNA"/>
</dbReference>
<keyword evidence="1" id="KW-1133">Transmembrane helix</keyword>
<reference evidence="2 6" key="1">
    <citation type="submission" date="2016-06" db="EMBL/GenBank/DDBJ databases">
        <title>Draft genome of Moraxella lacunata CCUG 57757A.</title>
        <authorList>
            <person name="Salva-Serra F."/>
            <person name="Engstrom-Jakobsson H."/>
            <person name="Thorell K."/>
            <person name="Gonzales-Siles L."/>
            <person name="Karlsson R."/>
            <person name="Boulund F."/>
            <person name="Engstrand L."/>
            <person name="Kristiansson E."/>
            <person name="Moore E."/>
        </authorList>
    </citation>
    <scope>NUCLEOTIDE SEQUENCE [LARGE SCALE GENOMIC DNA]</scope>
    <source>
        <strain evidence="2 6">CCUG 57757A</strain>
    </source>
</reference>
<dbReference type="Proteomes" id="UP000254107">
    <property type="component" value="Unassembled WGS sequence"/>
</dbReference>
<dbReference type="STRING" id="477.A9309_08345"/>
<evidence type="ECO:0000256" key="1">
    <source>
        <dbReference type="SAM" id="Phobius"/>
    </source>
</evidence>
<dbReference type="Proteomes" id="UP000191025">
    <property type="component" value="Unassembled WGS sequence"/>
</dbReference>
<protein>
    <submittedName>
        <fullName evidence="2">Uncharacterized protein</fullName>
    </submittedName>
</protein>
<dbReference type="EMBL" id="UGQC01000001">
    <property type="protein sequence ID" value="STZ00660.1"/>
    <property type="molecule type" value="Genomic_DNA"/>
</dbReference>
<evidence type="ECO:0000313" key="5">
    <source>
        <dbReference type="EMBL" id="STZ63330.1"/>
    </source>
</evidence>
<dbReference type="EMBL" id="UGQU01000002">
    <property type="protein sequence ID" value="STZ63330.1"/>
    <property type="molecule type" value="Genomic_DNA"/>
</dbReference>
<dbReference type="AlphaFoldDB" id="A0A1B8PZ13"/>
<accession>A0A1B8PZ13</accession>
<dbReference type="RefSeq" id="WP_062498971.1">
    <property type="nucleotide sequence ID" value="NZ_JARDJM010000029.1"/>
</dbReference>
<feature type="transmembrane region" description="Helical" evidence="1">
    <location>
        <begin position="12"/>
        <end position="31"/>
    </location>
</feature>
<evidence type="ECO:0000313" key="3">
    <source>
        <dbReference type="EMBL" id="OPH35859.1"/>
    </source>
</evidence>
<evidence type="ECO:0000313" key="7">
    <source>
        <dbReference type="Proteomes" id="UP000191025"/>
    </source>
</evidence>
<keyword evidence="1" id="KW-0812">Transmembrane</keyword>
<proteinExistence type="predicted"/>
<evidence type="ECO:0000313" key="9">
    <source>
        <dbReference type="Proteomes" id="UP000254437"/>
    </source>
</evidence>
<gene>
    <name evidence="2" type="ORF">A9309_08345</name>
    <name evidence="3" type="ORF">B5J94_08585</name>
    <name evidence="5" type="ORF">NCTC10359_01755</name>
    <name evidence="4" type="ORF">NCTC7911_02070</name>
</gene>
<name>A0A1B8PZ13_MORLA</name>
<dbReference type="GeneID" id="302270609"/>
<evidence type="ECO:0000313" key="8">
    <source>
        <dbReference type="Proteomes" id="UP000254107"/>
    </source>
</evidence>
<keyword evidence="8" id="KW-1185">Reference proteome</keyword>
<evidence type="ECO:0000313" key="6">
    <source>
        <dbReference type="Proteomes" id="UP000092607"/>
    </source>
</evidence>
<reference evidence="3" key="3">
    <citation type="submission" date="2017-03" db="EMBL/GenBank/DDBJ databases">
        <authorList>
            <person name="Afonso C.L."/>
            <person name="Miller P.J."/>
            <person name="Scott M.A."/>
            <person name="Spackman E."/>
            <person name="Goraichik I."/>
            <person name="Dimitrov K.M."/>
            <person name="Suarez D.L."/>
            <person name="Swayne D.E."/>
        </authorList>
    </citation>
    <scope>NUCLEOTIDE SEQUENCE</scope>
    <source>
        <strain evidence="3">CCUG 4441</strain>
    </source>
</reference>
<dbReference type="Proteomes" id="UP000092607">
    <property type="component" value="Unassembled WGS sequence"/>
</dbReference>